<name>A0A438MM92_9ACTN</name>
<accession>A0A438MM92</accession>
<dbReference type="AlphaFoldDB" id="A0A438MM92"/>
<sequence>MPYGWRWGKVQGKAYKIDRATSGVSLIARAIPIRLKGVDGYLHLPCSENFSTCEVCP</sequence>
<evidence type="ECO:0000313" key="2">
    <source>
        <dbReference type="Proteomes" id="UP000284824"/>
    </source>
</evidence>
<dbReference type="Proteomes" id="UP000284824">
    <property type="component" value="Unassembled WGS sequence"/>
</dbReference>
<comment type="caution">
    <text evidence="1">The sequence shown here is derived from an EMBL/GenBank/DDBJ whole genome shotgun (WGS) entry which is preliminary data.</text>
</comment>
<keyword evidence="2" id="KW-1185">Reference proteome</keyword>
<protein>
    <submittedName>
        <fullName evidence="1">Uncharacterized protein</fullName>
    </submittedName>
</protein>
<evidence type="ECO:0000313" key="1">
    <source>
        <dbReference type="EMBL" id="RVX46892.1"/>
    </source>
</evidence>
<proteinExistence type="predicted"/>
<organism evidence="1 2">
    <name type="scientific">Nonomuraea polychroma</name>
    <dbReference type="NCBI Taxonomy" id="46176"/>
    <lineage>
        <taxon>Bacteria</taxon>
        <taxon>Bacillati</taxon>
        <taxon>Actinomycetota</taxon>
        <taxon>Actinomycetes</taxon>
        <taxon>Streptosporangiales</taxon>
        <taxon>Streptosporangiaceae</taxon>
        <taxon>Nonomuraea</taxon>
    </lineage>
</organism>
<dbReference type="EMBL" id="SAUN01000001">
    <property type="protein sequence ID" value="RVX46892.1"/>
    <property type="molecule type" value="Genomic_DNA"/>
</dbReference>
<reference evidence="1 2" key="1">
    <citation type="submission" date="2019-01" db="EMBL/GenBank/DDBJ databases">
        <title>Sequencing the genomes of 1000 actinobacteria strains.</title>
        <authorList>
            <person name="Klenk H.-P."/>
        </authorList>
    </citation>
    <scope>NUCLEOTIDE SEQUENCE [LARGE SCALE GENOMIC DNA]</scope>
    <source>
        <strain evidence="1 2">DSM 43925</strain>
    </source>
</reference>
<gene>
    <name evidence="1" type="ORF">EDD27_9805</name>
</gene>